<gene>
    <name evidence="1" type="ORF">LCGC14_2902740</name>
</gene>
<organism evidence="1">
    <name type="scientific">marine sediment metagenome</name>
    <dbReference type="NCBI Taxonomy" id="412755"/>
    <lineage>
        <taxon>unclassified sequences</taxon>
        <taxon>metagenomes</taxon>
        <taxon>ecological metagenomes</taxon>
    </lineage>
</organism>
<protein>
    <submittedName>
        <fullName evidence="1">Uncharacterized protein</fullName>
    </submittedName>
</protein>
<proteinExistence type="predicted"/>
<evidence type="ECO:0000313" key="1">
    <source>
        <dbReference type="EMBL" id="KKK72552.1"/>
    </source>
</evidence>
<dbReference type="AlphaFoldDB" id="A0A0F8XTW1"/>
<reference evidence="1" key="1">
    <citation type="journal article" date="2015" name="Nature">
        <title>Complex archaea that bridge the gap between prokaryotes and eukaryotes.</title>
        <authorList>
            <person name="Spang A."/>
            <person name="Saw J.H."/>
            <person name="Jorgensen S.L."/>
            <person name="Zaremba-Niedzwiedzka K."/>
            <person name="Martijn J."/>
            <person name="Lind A.E."/>
            <person name="van Eijk R."/>
            <person name="Schleper C."/>
            <person name="Guy L."/>
            <person name="Ettema T.J."/>
        </authorList>
    </citation>
    <scope>NUCLEOTIDE SEQUENCE</scope>
</reference>
<name>A0A0F8XTW1_9ZZZZ</name>
<sequence>MSNIQTRPLICDSAKCDKTPEHVIFINDEVYAQACESHKAELQLEAKEVNCESDKGDPCLVCGSRGFHEITCFLRLDI</sequence>
<comment type="caution">
    <text evidence="1">The sequence shown here is derived from an EMBL/GenBank/DDBJ whole genome shotgun (WGS) entry which is preliminary data.</text>
</comment>
<dbReference type="EMBL" id="LAZR01057203">
    <property type="protein sequence ID" value="KKK72552.1"/>
    <property type="molecule type" value="Genomic_DNA"/>
</dbReference>
<accession>A0A0F8XTW1</accession>